<name>A0A4R7TAN6_9ACTN</name>
<protein>
    <submittedName>
        <fullName evidence="2">Uncharacterized protein</fullName>
    </submittedName>
</protein>
<dbReference type="AlphaFoldDB" id="A0A4R7TAN6"/>
<evidence type="ECO:0000313" key="3">
    <source>
        <dbReference type="Proteomes" id="UP000295151"/>
    </source>
</evidence>
<keyword evidence="3" id="KW-1185">Reference proteome</keyword>
<dbReference type="Proteomes" id="UP000295151">
    <property type="component" value="Unassembled WGS sequence"/>
</dbReference>
<dbReference type="EMBL" id="SOCE01000001">
    <property type="protein sequence ID" value="TDU89092.1"/>
    <property type="molecule type" value="Genomic_DNA"/>
</dbReference>
<gene>
    <name evidence="2" type="ORF">EV138_2647</name>
</gene>
<evidence type="ECO:0000256" key="1">
    <source>
        <dbReference type="SAM" id="MobiDB-lite"/>
    </source>
</evidence>
<organism evidence="2 3">
    <name type="scientific">Kribbella voronezhensis</name>
    <dbReference type="NCBI Taxonomy" id="2512212"/>
    <lineage>
        <taxon>Bacteria</taxon>
        <taxon>Bacillati</taxon>
        <taxon>Actinomycetota</taxon>
        <taxon>Actinomycetes</taxon>
        <taxon>Propionibacteriales</taxon>
        <taxon>Kribbellaceae</taxon>
        <taxon>Kribbella</taxon>
    </lineage>
</organism>
<feature type="region of interest" description="Disordered" evidence="1">
    <location>
        <begin position="163"/>
        <end position="208"/>
    </location>
</feature>
<comment type="caution">
    <text evidence="2">The sequence shown here is derived from an EMBL/GenBank/DDBJ whole genome shotgun (WGS) entry which is preliminary data.</text>
</comment>
<feature type="compositionally biased region" description="Basic and acidic residues" evidence="1">
    <location>
        <begin position="198"/>
        <end position="208"/>
    </location>
</feature>
<proteinExistence type="predicted"/>
<evidence type="ECO:0000313" key="2">
    <source>
        <dbReference type="EMBL" id="TDU89092.1"/>
    </source>
</evidence>
<accession>A0A4R7TAN6</accession>
<sequence length="299" mass="32481">MHCGRVDLDAVAVELYGLAPEEFTAARNQLAKTVGGQAAAVIRALRRPTLAAWLANLLVRTDPDGVDALTELGEELRAAHLSADGARLRSLTPKRHALVKELVASARAEASALGRSITPAVVERLTETLDAALIDPGAAQLLRTGQLTSALRHVGFGVVDESGEPAKLAPMKPRTVRSAPAKKATKAARPQQSGAERALQRRREELQSHADELEQEYLQAEKERAEAESVLDAHQHHAGDLQATIGRLTEELDQARQQLKGTQRETARLERALDRATRTAALARRRRDAQLERIATFDA</sequence>
<reference evidence="2 3" key="1">
    <citation type="submission" date="2019-03" db="EMBL/GenBank/DDBJ databases">
        <title>Genomic Encyclopedia of Type Strains, Phase III (KMG-III): the genomes of soil and plant-associated and newly described type strains.</title>
        <authorList>
            <person name="Whitman W."/>
        </authorList>
    </citation>
    <scope>NUCLEOTIDE SEQUENCE [LARGE SCALE GENOMIC DNA]</scope>
    <source>
        <strain evidence="2 3">VKM Ac-2575</strain>
    </source>
</reference>